<reference evidence="8" key="1">
    <citation type="submission" date="2016-12" db="EMBL/GenBank/DDBJ databases">
        <title>An insight into the sialome and mialome of the sand fly, Nyssomyia neivai.</title>
        <authorList>
            <person name="Sebastian V."/>
            <person name="Goulart T.M."/>
            <person name="Oliveira W."/>
            <person name="Calvo E."/>
            <person name="Oliveira L.F."/>
            <person name="Pinto M.C."/>
            <person name="Rosselino A.M."/>
            <person name="Ribeiro J.M."/>
        </authorList>
    </citation>
    <scope>NUCLEOTIDE SEQUENCE</scope>
</reference>
<dbReference type="Gene3D" id="1.10.220.150">
    <property type="entry name" value="Arf GTPase activating protein"/>
    <property type="match status" value="1"/>
</dbReference>
<evidence type="ECO:0000256" key="6">
    <source>
        <dbReference type="SAM" id="MobiDB-lite"/>
    </source>
</evidence>
<feature type="compositionally biased region" description="Low complexity" evidence="6">
    <location>
        <begin position="338"/>
        <end position="359"/>
    </location>
</feature>
<dbReference type="GO" id="GO:0005737">
    <property type="term" value="C:cytoplasm"/>
    <property type="evidence" value="ECO:0007669"/>
    <property type="project" value="TreeGrafter"/>
</dbReference>
<dbReference type="GO" id="GO:0016020">
    <property type="term" value="C:membrane"/>
    <property type="evidence" value="ECO:0007669"/>
    <property type="project" value="TreeGrafter"/>
</dbReference>
<dbReference type="InterPro" id="IPR037278">
    <property type="entry name" value="ARFGAP/RecO"/>
</dbReference>
<feature type="compositionally biased region" description="Low complexity" evidence="6">
    <location>
        <begin position="226"/>
        <end position="256"/>
    </location>
</feature>
<dbReference type="PROSITE" id="PS50115">
    <property type="entry name" value="ARFGAP"/>
    <property type="match status" value="1"/>
</dbReference>
<keyword evidence="1" id="KW-0479">Metal-binding</keyword>
<name>A0A1L8DMK2_9DIPT</name>
<feature type="compositionally biased region" description="Low complexity" evidence="6">
    <location>
        <begin position="149"/>
        <end position="163"/>
    </location>
</feature>
<protein>
    <submittedName>
        <fullName evidence="8">Putative gtpase-activating protein</fullName>
    </submittedName>
</protein>
<dbReference type="SMART" id="SM00105">
    <property type="entry name" value="ArfGap"/>
    <property type="match status" value="1"/>
</dbReference>
<feature type="region of interest" description="Disordered" evidence="6">
    <location>
        <begin position="140"/>
        <end position="163"/>
    </location>
</feature>
<feature type="compositionally biased region" description="Polar residues" evidence="6">
    <location>
        <begin position="280"/>
        <end position="293"/>
    </location>
</feature>
<dbReference type="SUPFAM" id="SSF57863">
    <property type="entry name" value="ArfGap/RecO-like zinc finger"/>
    <property type="match status" value="1"/>
</dbReference>
<feature type="region of interest" description="Disordered" evidence="6">
    <location>
        <begin position="222"/>
        <end position="256"/>
    </location>
</feature>
<keyword evidence="2" id="KW-0677">Repeat</keyword>
<evidence type="ECO:0000256" key="2">
    <source>
        <dbReference type="ARBA" id="ARBA00022737"/>
    </source>
</evidence>
<dbReference type="AlphaFoldDB" id="A0A1L8DMK2"/>
<feature type="region of interest" description="Disordered" evidence="6">
    <location>
        <begin position="280"/>
        <end position="318"/>
    </location>
</feature>
<keyword evidence="3 5" id="KW-0863">Zinc-finger</keyword>
<dbReference type="PANTHER" id="PTHR46134">
    <property type="entry name" value="DRONGO, ISOFORM F"/>
    <property type="match status" value="1"/>
</dbReference>
<dbReference type="InterPro" id="IPR001164">
    <property type="entry name" value="ArfGAP_dom"/>
</dbReference>
<dbReference type="InterPro" id="IPR038508">
    <property type="entry name" value="ArfGAP_dom_sf"/>
</dbReference>
<feature type="compositionally biased region" description="Low complexity" evidence="6">
    <location>
        <begin position="294"/>
        <end position="317"/>
    </location>
</feature>
<feature type="compositionally biased region" description="Polar residues" evidence="6">
    <location>
        <begin position="388"/>
        <end position="420"/>
    </location>
</feature>
<dbReference type="GO" id="GO:0005096">
    <property type="term" value="F:GTPase activator activity"/>
    <property type="evidence" value="ECO:0007669"/>
    <property type="project" value="InterPro"/>
</dbReference>
<proteinExistence type="predicted"/>
<dbReference type="EMBL" id="GFDF01006395">
    <property type="protein sequence ID" value="JAV07689.1"/>
    <property type="molecule type" value="Transcribed_RNA"/>
</dbReference>
<evidence type="ECO:0000313" key="8">
    <source>
        <dbReference type="EMBL" id="JAV07689.1"/>
    </source>
</evidence>
<evidence type="ECO:0000256" key="5">
    <source>
        <dbReference type="PROSITE-ProRule" id="PRU00288"/>
    </source>
</evidence>
<organism evidence="8">
    <name type="scientific">Nyssomyia neivai</name>
    <dbReference type="NCBI Taxonomy" id="330878"/>
    <lineage>
        <taxon>Eukaryota</taxon>
        <taxon>Metazoa</taxon>
        <taxon>Ecdysozoa</taxon>
        <taxon>Arthropoda</taxon>
        <taxon>Hexapoda</taxon>
        <taxon>Insecta</taxon>
        <taxon>Pterygota</taxon>
        <taxon>Neoptera</taxon>
        <taxon>Endopterygota</taxon>
        <taxon>Diptera</taxon>
        <taxon>Nematocera</taxon>
        <taxon>Psychodoidea</taxon>
        <taxon>Psychodidae</taxon>
        <taxon>Nyssomyia</taxon>
    </lineage>
</organism>
<evidence type="ECO:0000256" key="3">
    <source>
        <dbReference type="ARBA" id="ARBA00022771"/>
    </source>
</evidence>
<evidence type="ECO:0000256" key="4">
    <source>
        <dbReference type="ARBA" id="ARBA00022833"/>
    </source>
</evidence>
<dbReference type="GO" id="GO:0008270">
    <property type="term" value="F:zinc ion binding"/>
    <property type="evidence" value="ECO:0007669"/>
    <property type="project" value="UniProtKB-KW"/>
</dbReference>
<dbReference type="PANTHER" id="PTHR46134:SF3">
    <property type="entry name" value="ARFGAP WITH FG REPEATS 1"/>
    <property type="match status" value="1"/>
</dbReference>
<dbReference type="InterPro" id="IPR052248">
    <property type="entry name" value="Arf-GAP_FG-repeat_protein"/>
</dbReference>
<feature type="region of interest" description="Disordered" evidence="6">
    <location>
        <begin position="338"/>
        <end position="360"/>
    </location>
</feature>
<dbReference type="CDD" id="cd08838">
    <property type="entry name" value="ArfGap_AGFG"/>
    <property type="match status" value="1"/>
</dbReference>
<dbReference type="Pfam" id="PF01412">
    <property type="entry name" value="ArfGap"/>
    <property type="match status" value="1"/>
</dbReference>
<keyword evidence="4" id="KW-0862">Zinc</keyword>
<sequence>MQREISSKMAVVVRKKTDDKNLKVLREIVSLGGNRQCFDCGQRGPTYVNMTIGSFVCTKCSGMLRGITPPHRVKSISMATFTPDEIEFIRSHGNDECAKTWLGLWDPKRTRPHDQRELMIDKYERKRYYLEPASPLKSLTSSQQLAPCATSSSATSSTTTTTNNNVTVDNVAVLKSITLTPPQSLRLHNNKNPRTTANATVKFQHQFTPDSETSLFNLGSSQTRLNINNNNNNVGGHQNGLTSSSNSSNLSGNNNNKFTPDTDFVADFGTANIFNATQTSNMVNTSKSPNKIPNGTNNSSSSSSGQQQQVNGNCGVNENFADFEHNTIYNSAGLPMSLSSSNSLNSSSGGFASNSSLNSTPSADRYAALKDLDEQLRETKERDVPTNFVGTSPNPFKNPFQVTSGATWTQSEGSFTTAPQMTPPFATNGFTNGYGKVPEVPQHFNNGSTNFSFNPFATTSTHSTNPFL</sequence>
<feature type="region of interest" description="Disordered" evidence="6">
    <location>
        <begin position="379"/>
        <end position="441"/>
    </location>
</feature>
<dbReference type="PRINTS" id="PR00405">
    <property type="entry name" value="REVINTRACTNG"/>
</dbReference>
<feature type="domain" description="Arf-GAP" evidence="7">
    <location>
        <begin position="19"/>
        <end position="137"/>
    </location>
</feature>
<evidence type="ECO:0000256" key="1">
    <source>
        <dbReference type="ARBA" id="ARBA00022723"/>
    </source>
</evidence>
<accession>A0A1L8DMK2</accession>
<dbReference type="FunFam" id="1.10.220.150:FF:000005">
    <property type="entry name" value="Arf-GAP domain and FG repeat-containing protein 1"/>
    <property type="match status" value="1"/>
</dbReference>
<evidence type="ECO:0000259" key="7">
    <source>
        <dbReference type="PROSITE" id="PS50115"/>
    </source>
</evidence>